<comment type="caution">
    <text evidence="2">The sequence shown here is derived from an EMBL/GenBank/DDBJ whole genome shotgun (WGS) entry which is preliminary data.</text>
</comment>
<reference evidence="2" key="1">
    <citation type="submission" date="2018-01" db="EMBL/GenBank/DDBJ databases">
        <authorList>
            <person name="Clerissi C."/>
        </authorList>
    </citation>
    <scope>NUCLEOTIDE SEQUENCE</scope>
    <source>
        <strain evidence="2">Cupriavidus oxalaticus LMG 2235</strain>
    </source>
</reference>
<dbReference type="Proteomes" id="UP000256862">
    <property type="component" value="Chromosome CO2235"/>
</dbReference>
<dbReference type="EMBL" id="OGUS01000112">
    <property type="protein sequence ID" value="SPC12153.1"/>
    <property type="molecule type" value="Genomic_DNA"/>
</dbReference>
<dbReference type="AlphaFoldDB" id="A0A375FUY5"/>
<sequence>MRAGGGSADAVHSVETPALSPTPLPRARERGAYTGLDGLQLALSQDTA</sequence>
<name>A0A375FUY5_9BURK</name>
<protein>
    <submittedName>
        <fullName evidence="2">Uncharacterized protein</fullName>
    </submittedName>
</protein>
<gene>
    <name evidence="2" type="ORF">CO2235_120043</name>
</gene>
<evidence type="ECO:0000256" key="1">
    <source>
        <dbReference type="SAM" id="MobiDB-lite"/>
    </source>
</evidence>
<organism evidence="2">
    <name type="scientific">Cupriavidus oxalaticus</name>
    <dbReference type="NCBI Taxonomy" id="96344"/>
    <lineage>
        <taxon>Bacteria</taxon>
        <taxon>Pseudomonadati</taxon>
        <taxon>Pseudomonadota</taxon>
        <taxon>Betaproteobacteria</taxon>
        <taxon>Burkholderiales</taxon>
        <taxon>Burkholderiaceae</taxon>
        <taxon>Cupriavidus</taxon>
    </lineage>
</organism>
<feature type="region of interest" description="Disordered" evidence="1">
    <location>
        <begin position="1"/>
        <end position="37"/>
    </location>
</feature>
<proteinExistence type="predicted"/>
<accession>A0A375FUY5</accession>
<evidence type="ECO:0000313" key="2">
    <source>
        <dbReference type="EMBL" id="SPC12153.1"/>
    </source>
</evidence>